<evidence type="ECO:0000313" key="5">
    <source>
        <dbReference type="Proteomes" id="UP000245412"/>
    </source>
</evidence>
<keyword evidence="5" id="KW-1185">Reference proteome</keyword>
<name>A0AB73T8J7_9FIRM</name>
<dbReference type="AlphaFoldDB" id="A0AB73T8J7"/>
<dbReference type="InterPro" id="IPR051159">
    <property type="entry name" value="Hexapeptide_acetyltransf"/>
</dbReference>
<dbReference type="SUPFAM" id="SSF51161">
    <property type="entry name" value="Trimeric LpxA-like enzymes"/>
    <property type="match status" value="1"/>
</dbReference>
<dbReference type="GO" id="GO:0008374">
    <property type="term" value="F:O-acyltransferase activity"/>
    <property type="evidence" value="ECO:0007669"/>
    <property type="project" value="TreeGrafter"/>
</dbReference>
<dbReference type="Gene3D" id="2.160.10.10">
    <property type="entry name" value="Hexapeptide repeat proteins"/>
    <property type="match status" value="1"/>
</dbReference>
<dbReference type="InterPro" id="IPR001451">
    <property type="entry name" value="Hexapep"/>
</dbReference>
<protein>
    <submittedName>
        <fullName evidence="4">Transferase family hexapeptide repeat protein</fullName>
    </submittedName>
</protein>
<dbReference type="CDD" id="cd04647">
    <property type="entry name" value="LbH_MAT_like"/>
    <property type="match status" value="1"/>
</dbReference>
<dbReference type="PROSITE" id="PS00101">
    <property type="entry name" value="HEXAPEP_TRANSFERASES"/>
    <property type="match status" value="1"/>
</dbReference>
<reference evidence="4 5" key="1">
    <citation type="submission" date="2018-05" db="EMBL/GenBank/DDBJ databases">
        <authorList>
            <person name="Goeker M."/>
            <person name="Huntemann M."/>
            <person name="Clum A."/>
            <person name="Pillay M."/>
            <person name="Palaniappan K."/>
            <person name="Varghese N."/>
            <person name="Mikhailova N."/>
            <person name="Stamatis D."/>
            <person name="Reddy T."/>
            <person name="Daum C."/>
            <person name="Shapiro N."/>
            <person name="Ivanova N."/>
            <person name="Kyrpides N."/>
            <person name="Woyke T."/>
        </authorList>
    </citation>
    <scope>NUCLEOTIDE SEQUENCE [LARGE SCALE GENOMIC DNA]</scope>
    <source>
        <strain evidence="4 5">DSM 26524</strain>
    </source>
</reference>
<organism evidence="4 5">
    <name type="scientific">Murimonas intestini</name>
    <dbReference type="NCBI Taxonomy" id="1337051"/>
    <lineage>
        <taxon>Bacteria</taxon>
        <taxon>Bacillati</taxon>
        <taxon>Bacillota</taxon>
        <taxon>Clostridia</taxon>
        <taxon>Lachnospirales</taxon>
        <taxon>Lachnospiraceae</taxon>
        <taxon>Murimonas</taxon>
    </lineage>
</organism>
<evidence type="ECO:0000256" key="2">
    <source>
        <dbReference type="ARBA" id="ARBA00022679"/>
    </source>
</evidence>
<comment type="caution">
    <text evidence="4">The sequence shown here is derived from an EMBL/GenBank/DDBJ whole genome shotgun (WGS) entry which is preliminary data.</text>
</comment>
<comment type="similarity">
    <text evidence="1">Belongs to the transferase hexapeptide repeat family.</text>
</comment>
<dbReference type="PANTHER" id="PTHR23416:SF23">
    <property type="entry name" value="ACETYLTRANSFERASE C18B11.09C-RELATED"/>
    <property type="match status" value="1"/>
</dbReference>
<dbReference type="PANTHER" id="PTHR23416">
    <property type="entry name" value="SIALIC ACID SYNTHASE-RELATED"/>
    <property type="match status" value="1"/>
</dbReference>
<dbReference type="InterPro" id="IPR011004">
    <property type="entry name" value="Trimer_LpxA-like_sf"/>
</dbReference>
<dbReference type="Pfam" id="PF00132">
    <property type="entry name" value="Hexapep"/>
    <property type="match status" value="1"/>
</dbReference>
<accession>A0AB73T8J7</accession>
<keyword evidence="2 4" id="KW-0808">Transferase</keyword>
<dbReference type="EMBL" id="QGGY01000002">
    <property type="protein sequence ID" value="PWJ78036.1"/>
    <property type="molecule type" value="Genomic_DNA"/>
</dbReference>
<sequence>MSCWKLKEVKKLIQKTVFFCLPFSDMRSRFIKRHHIFFKCGENLFYQPRKIPMDPKLIKIHNNVVVSADVRFITHDVIHLLMRNIDPDLSVQHLGCIEIFDNCFIGAGAQILGGVSIGPNAIVAAGAVVTKDVLPGTIAAGIPARKAGTFENLKAKRRAECEKIKAAGMDNRTEYEWRKFDRKHKQER</sequence>
<dbReference type="InterPro" id="IPR018357">
    <property type="entry name" value="Hexapep_transf_CS"/>
</dbReference>
<dbReference type="Proteomes" id="UP000245412">
    <property type="component" value="Unassembled WGS sequence"/>
</dbReference>
<evidence type="ECO:0000256" key="3">
    <source>
        <dbReference type="ARBA" id="ARBA00022737"/>
    </source>
</evidence>
<evidence type="ECO:0000256" key="1">
    <source>
        <dbReference type="ARBA" id="ARBA00007274"/>
    </source>
</evidence>
<keyword evidence="3" id="KW-0677">Repeat</keyword>
<evidence type="ECO:0000313" key="4">
    <source>
        <dbReference type="EMBL" id="PWJ78036.1"/>
    </source>
</evidence>
<proteinExistence type="inferred from homology"/>
<gene>
    <name evidence="4" type="ORF">C7383_102169</name>
</gene>